<dbReference type="SUPFAM" id="SSF49503">
    <property type="entry name" value="Cupredoxins"/>
    <property type="match status" value="1"/>
</dbReference>
<evidence type="ECO:0000256" key="1">
    <source>
        <dbReference type="SAM" id="MobiDB-lite"/>
    </source>
</evidence>
<keyword evidence="2" id="KW-1133">Transmembrane helix</keyword>
<feature type="chain" id="PRO_5041328448" description="Extracellular serine-rich protein" evidence="3">
    <location>
        <begin position="20"/>
        <end position="413"/>
    </location>
</feature>
<feature type="compositionally biased region" description="Gly residues" evidence="1">
    <location>
        <begin position="386"/>
        <end position="396"/>
    </location>
</feature>
<feature type="region of interest" description="Disordered" evidence="1">
    <location>
        <begin position="180"/>
        <end position="210"/>
    </location>
</feature>
<evidence type="ECO:0000313" key="4">
    <source>
        <dbReference type="EMBL" id="KAK0670384.1"/>
    </source>
</evidence>
<feature type="region of interest" description="Disordered" evidence="1">
    <location>
        <begin position="258"/>
        <end position="301"/>
    </location>
</feature>
<evidence type="ECO:0000256" key="2">
    <source>
        <dbReference type="SAM" id="Phobius"/>
    </source>
</evidence>
<dbReference type="EMBL" id="JAULSY010000032">
    <property type="protein sequence ID" value="KAK0670384.1"/>
    <property type="molecule type" value="Genomic_DNA"/>
</dbReference>
<reference evidence="4" key="1">
    <citation type="submission" date="2023-06" db="EMBL/GenBank/DDBJ databases">
        <title>Genome-scale phylogeny and comparative genomics of the fungal order Sordariales.</title>
        <authorList>
            <consortium name="Lawrence Berkeley National Laboratory"/>
            <person name="Hensen N."/>
            <person name="Bonometti L."/>
            <person name="Westerberg I."/>
            <person name="Brannstrom I.O."/>
            <person name="Guillou S."/>
            <person name="Cros-Aarteil S."/>
            <person name="Calhoun S."/>
            <person name="Haridas S."/>
            <person name="Kuo A."/>
            <person name="Mondo S."/>
            <person name="Pangilinan J."/>
            <person name="Riley R."/>
            <person name="Labutti K."/>
            <person name="Andreopoulos B."/>
            <person name="Lipzen A."/>
            <person name="Chen C."/>
            <person name="Yanf M."/>
            <person name="Daum C."/>
            <person name="Ng V."/>
            <person name="Clum A."/>
            <person name="Steindorff A."/>
            <person name="Ohm R."/>
            <person name="Martin F."/>
            <person name="Silar P."/>
            <person name="Natvig D."/>
            <person name="Lalanne C."/>
            <person name="Gautier V."/>
            <person name="Ament-Velasquez S.L."/>
            <person name="Kruys A."/>
            <person name="Hutchinson M.I."/>
            <person name="Powell A.J."/>
            <person name="Barry K."/>
            <person name="Miller A.N."/>
            <person name="Grigoriev I.V."/>
            <person name="Debuchy R."/>
            <person name="Gladieux P."/>
            <person name="Thoren M.H."/>
            <person name="Johannesson H."/>
        </authorList>
    </citation>
    <scope>NUCLEOTIDE SEQUENCE</scope>
    <source>
        <strain evidence="4">CBS 307.81</strain>
    </source>
</reference>
<feature type="transmembrane region" description="Helical" evidence="2">
    <location>
        <begin position="220"/>
        <end position="243"/>
    </location>
</feature>
<dbReference type="PANTHER" id="PTHR34883:SF8">
    <property type="entry name" value="EXTRACELLULAR SERINE-RICH PROTEIN (AFU_ORTHOLOGUE AFUA_6G00670)"/>
    <property type="match status" value="1"/>
</dbReference>
<keyword evidence="3" id="KW-0732">Signal</keyword>
<gene>
    <name evidence="4" type="ORF">QBC41DRAFT_389829</name>
</gene>
<dbReference type="InterPro" id="IPR052953">
    <property type="entry name" value="Ser-rich/MCO-related"/>
</dbReference>
<feature type="region of interest" description="Disordered" evidence="1">
    <location>
        <begin position="351"/>
        <end position="413"/>
    </location>
</feature>
<dbReference type="InterPro" id="IPR008972">
    <property type="entry name" value="Cupredoxin"/>
</dbReference>
<feature type="compositionally biased region" description="Gly residues" evidence="1">
    <location>
        <begin position="258"/>
        <end position="273"/>
    </location>
</feature>
<evidence type="ECO:0000313" key="5">
    <source>
        <dbReference type="Proteomes" id="UP001174997"/>
    </source>
</evidence>
<name>A0AA40DCS2_9PEZI</name>
<feature type="signal peptide" evidence="3">
    <location>
        <begin position="1"/>
        <end position="19"/>
    </location>
</feature>
<keyword evidence="2" id="KW-0472">Membrane</keyword>
<proteinExistence type="predicted"/>
<organism evidence="4 5">
    <name type="scientific">Cercophora samala</name>
    <dbReference type="NCBI Taxonomy" id="330535"/>
    <lineage>
        <taxon>Eukaryota</taxon>
        <taxon>Fungi</taxon>
        <taxon>Dikarya</taxon>
        <taxon>Ascomycota</taxon>
        <taxon>Pezizomycotina</taxon>
        <taxon>Sordariomycetes</taxon>
        <taxon>Sordariomycetidae</taxon>
        <taxon>Sordariales</taxon>
        <taxon>Lasiosphaeriaceae</taxon>
        <taxon>Cercophora</taxon>
    </lineage>
</organism>
<sequence>MIPLHSLSLLAVFSTQAMAQLTYLSTSVVAPTPTPTPTASDAEESSSTGPATRTIAVGLEGHAFTPKETTANVGDIIKFNFYPGGHRVSRAEFGFPCIPYEYVNGNTEGFWTGVFNPQAILNPPPSYQVRVNDSKPIFFYCAAPNSCTDWQMIGVVNANSTATFEAQLALASQAKVQLEPGEPFPTESARGGGPTGGSAPSGGGDSNNGNGGGGGLAPGAIAGIAIGAAAVVVLAAVLLYLCGRRGGFDKAYRKSFGGGPTGAGAVGQGGQGRGNSMAEVGYGGNPKSPGGGGEGGTYDHHFGQQQGGSPVVVPGGGYQGMMMMGSPPGSAHPGYVSQQHTGFSEGSYGLGYHSAHTSPQPGYQPHFGHTPPPPPVPVQVPVELDSGGGGGQGVMMGGSPPPRYPDGDSWGRK</sequence>
<accession>A0AA40DCS2</accession>
<keyword evidence="2" id="KW-0812">Transmembrane</keyword>
<protein>
    <recommendedName>
        <fullName evidence="6">Extracellular serine-rich protein</fullName>
    </recommendedName>
</protein>
<feature type="compositionally biased region" description="Gly residues" evidence="1">
    <location>
        <begin position="190"/>
        <end position="210"/>
    </location>
</feature>
<comment type="caution">
    <text evidence="4">The sequence shown here is derived from an EMBL/GenBank/DDBJ whole genome shotgun (WGS) entry which is preliminary data.</text>
</comment>
<keyword evidence="5" id="KW-1185">Reference proteome</keyword>
<feature type="compositionally biased region" description="Gly residues" evidence="1">
    <location>
        <begin position="281"/>
        <end position="296"/>
    </location>
</feature>
<dbReference type="Proteomes" id="UP001174997">
    <property type="component" value="Unassembled WGS sequence"/>
</dbReference>
<evidence type="ECO:0008006" key="6">
    <source>
        <dbReference type="Google" id="ProtNLM"/>
    </source>
</evidence>
<dbReference type="Gene3D" id="2.60.40.420">
    <property type="entry name" value="Cupredoxins - blue copper proteins"/>
    <property type="match status" value="1"/>
</dbReference>
<dbReference type="AlphaFoldDB" id="A0AA40DCS2"/>
<dbReference type="CDD" id="cd00920">
    <property type="entry name" value="Cupredoxin"/>
    <property type="match status" value="1"/>
</dbReference>
<dbReference type="PANTHER" id="PTHR34883">
    <property type="entry name" value="SERINE-RICH PROTEIN, PUTATIVE-RELATED-RELATED"/>
    <property type="match status" value="1"/>
</dbReference>
<evidence type="ECO:0000256" key="3">
    <source>
        <dbReference type="SAM" id="SignalP"/>
    </source>
</evidence>